<dbReference type="PANTHER" id="PTHR13489">
    <property type="entry name" value="MINI-CHROMOSOME MAINTENANCE COMPLEX-BINDING PROTEIN"/>
    <property type="match status" value="1"/>
</dbReference>
<organism evidence="4 5">
    <name type="scientific">Artemisia annua</name>
    <name type="common">Sweet wormwood</name>
    <dbReference type="NCBI Taxonomy" id="35608"/>
    <lineage>
        <taxon>Eukaryota</taxon>
        <taxon>Viridiplantae</taxon>
        <taxon>Streptophyta</taxon>
        <taxon>Embryophyta</taxon>
        <taxon>Tracheophyta</taxon>
        <taxon>Spermatophyta</taxon>
        <taxon>Magnoliopsida</taxon>
        <taxon>eudicotyledons</taxon>
        <taxon>Gunneridae</taxon>
        <taxon>Pentapetalae</taxon>
        <taxon>asterids</taxon>
        <taxon>campanulids</taxon>
        <taxon>Asterales</taxon>
        <taxon>Asteraceae</taxon>
        <taxon>Asteroideae</taxon>
        <taxon>Anthemideae</taxon>
        <taxon>Artemisiinae</taxon>
        <taxon>Artemisia</taxon>
    </lineage>
</organism>
<feature type="compositionally biased region" description="Polar residues" evidence="3">
    <location>
        <begin position="194"/>
        <end position="206"/>
    </location>
</feature>
<dbReference type="PANTHER" id="PTHR13489:SF0">
    <property type="entry name" value="MINI-CHROMOSOME MAINTENANCE COMPLEX-BINDING PROTEIN"/>
    <property type="match status" value="1"/>
</dbReference>
<dbReference type="Pfam" id="PF09739">
    <property type="entry name" value="MCM_bind"/>
    <property type="match status" value="1"/>
</dbReference>
<keyword evidence="2" id="KW-0539">Nucleus</keyword>
<proteinExistence type="predicted"/>
<comment type="subcellular location">
    <subcellularLocation>
        <location evidence="1">Nucleus</location>
    </subcellularLocation>
</comment>
<evidence type="ECO:0000256" key="1">
    <source>
        <dbReference type="ARBA" id="ARBA00004123"/>
    </source>
</evidence>
<dbReference type="AlphaFoldDB" id="A0A2U1PUW3"/>
<reference evidence="4 5" key="1">
    <citation type="journal article" date="2018" name="Mol. Plant">
        <title>The genome of Artemisia annua provides insight into the evolution of Asteraceae family and artemisinin biosynthesis.</title>
        <authorList>
            <person name="Shen Q."/>
            <person name="Zhang L."/>
            <person name="Liao Z."/>
            <person name="Wang S."/>
            <person name="Yan T."/>
            <person name="Shi P."/>
            <person name="Liu M."/>
            <person name="Fu X."/>
            <person name="Pan Q."/>
            <person name="Wang Y."/>
            <person name="Lv Z."/>
            <person name="Lu X."/>
            <person name="Zhang F."/>
            <person name="Jiang W."/>
            <person name="Ma Y."/>
            <person name="Chen M."/>
            <person name="Hao X."/>
            <person name="Li L."/>
            <person name="Tang Y."/>
            <person name="Lv G."/>
            <person name="Zhou Y."/>
            <person name="Sun X."/>
            <person name="Brodelius P.E."/>
            <person name="Rose J.K.C."/>
            <person name="Tang K."/>
        </authorList>
    </citation>
    <scope>NUCLEOTIDE SEQUENCE [LARGE SCALE GENOMIC DNA]</scope>
    <source>
        <strain evidence="5">cv. Huhao1</strain>
        <tissue evidence="4">Leaf</tissue>
    </source>
</reference>
<evidence type="ECO:0000256" key="3">
    <source>
        <dbReference type="SAM" id="MobiDB-lite"/>
    </source>
</evidence>
<keyword evidence="5" id="KW-1185">Reference proteome</keyword>
<protein>
    <submittedName>
        <fullName evidence="4">Mini-chromosome maintenance complex-binding protein</fullName>
    </submittedName>
</protein>
<name>A0A2U1PUW3_ARTAN</name>
<sequence length="587" mass="66290">MVGRQYDCLTNPLGAVRFTFDKAVASGSDPASFDRKDWGVADIFRDFLFDNDGLAQVPILTPSTLHVVQPNSLVRFRGMIQDMLGNEFYVGAYKNEETWNTNKFSDVAQFPMGPSPDMRVWERRLLYCVPVPGQNTWADSASEGVIHTYATSANREKRQRETCSVSDEMDIQDSSNETPNSPRAKKMREGESVPQENMTDATDCSTSMAPEFDRNSFPCLVKIYDTPESDLKLNDVFEFIGVLMFDTDVKDDKHGENEMANCFDEEESVNLPSSKVPRLHCLVHRKLSVNDMISISPTMEPKPELLRGIRDSLLRHLTVVLGDDELAAHFMLLHLLSKVHVRVDSVAVGKLSFNLSGFDKSSISVFGNRINDAIKNLLPYSQRMPLTVDYLNTASLAPVKDYQTNRLVPGVLQCAEGSHLTVDETPLQSGTLNNNGVENARLLKDLMDFQKVEYDFKYYKMKMDADVQLLILSEGKSNILPADIVLPFHPTAVGPLGNVDAETLNAWRWYLATLRSLTYSIGTEIQKVVEDDMVSARKVDRSLGTEDFNRWLTMGRLMSVSYGEACLSNEHWQMVKEMERLRKERIK</sequence>
<dbReference type="InterPro" id="IPR019140">
    <property type="entry name" value="MCM_complex-bd"/>
</dbReference>
<dbReference type="GO" id="GO:0005634">
    <property type="term" value="C:nucleus"/>
    <property type="evidence" value="ECO:0007669"/>
    <property type="project" value="UniProtKB-SubCell"/>
</dbReference>
<dbReference type="STRING" id="35608.A0A2U1PUW3"/>
<feature type="region of interest" description="Disordered" evidence="3">
    <location>
        <begin position="156"/>
        <end position="206"/>
    </location>
</feature>
<comment type="caution">
    <text evidence="4">The sequence shown here is derived from an EMBL/GenBank/DDBJ whole genome shotgun (WGS) entry which is preliminary data.</text>
</comment>
<dbReference type="Proteomes" id="UP000245207">
    <property type="component" value="Unassembled WGS sequence"/>
</dbReference>
<dbReference type="EMBL" id="PKPP01000708">
    <property type="protein sequence ID" value="PWA89536.1"/>
    <property type="molecule type" value="Genomic_DNA"/>
</dbReference>
<evidence type="ECO:0000256" key="2">
    <source>
        <dbReference type="ARBA" id="ARBA00023242"/>
    </source>
</evidence>
<evidence type="ECO:0000313" key="4">
    <source>
        <dbReference type="EMBL" id="PWA89536.1"/>
    </source>
</evidence>
<feature type="compositionally biased region" description="Polar residues" evidence="3">
    <location>
        <begin position="172"/>
        <end position="181"/>
    </location>
</feature>
<dbReference type="OrthoDB" id="329666at2759"/>
<accession>A0A2U1PUW3</accession>
<dbReference type="GO" id="GO:0006261">
    <property type="term" value="P:DNA-templated DNA replication"/>
    <property type="evidence" value="ECO:0007669"/>
    <property type="project" value="TreeGrafter"/>
</dbReference>
<evidence type="ECO:0000313" key="5">
    <source>
        <dbReference type="Proteomes" id="UP000245207"/>
    </source>
</evidence>
<gene>
    <name evidence="4" type="ORF">CTI12_AA110080</name>
</gene>
<dbReference type="GO" id="GO:0003682">
    <property type="term" value="F:chromatin binding"/>
    <property type="evidence" value="ECO:0007669"/>
    <property type="project" value="TreeGrafter"/>
</dbReference>